<keyword evidence="2" id="KW-1185">Reference proteome</keyword>
<comment type="caution">
    <text evidence="1">The sequence shown here is derived from an EMBL/GenBank/DDBJ whole genome shotgun (WGS) entry which is preliminary data.</text>
</comment>
<sequence>MLKVGFYPALLWFCDCSILIKLARGLLHVESWAVACFILVLRLFENRCYSKYTNMECDGEIKNYYSTVNRKPRVMSIIVSCR</sequence>
<evidence type="ECO:0000313" key="1">
    <source>
        <dbReference type="EMBL" id="PIN00680.1"/>
    </source>
</evidence>
<dbReference type="EMBL" id="NKXS01006810">
    <property type="protein sequence ID" value="PIN00680.1"/>
    <property type="molecule type" value="Genomic_DNA"/>
</dbReference>
<accession>A0A2G9G6X5</accession>
<reference evidence="2" key="1">
    <citation type="journal article" date="2018" name="Gigascience">
        <title>Genome assembly of the Pink Ipe (Handroanthus impetiginosus, Bignoniaceae), a highly valued, ecologically keystone Neotropical timber forest tree.</title>
        <authorList>
            <person name="Silva-Junior O.B."/>
            <person name="Grattapaglia D."/>
            <person name="Novaes E."/>
            <person name="Collevatti R.G."/>
        </authorList>
    </citation>
    <scope>NUCLEOTIDE SEQUENCE [LARGE SCALE GENOMIC DNA]</scope>
    <source>
        <strain evidence="2">cv. UFG-1</strain>
    </source>
</reference>
<evidence type="ECO:0000313" key="2">
    <source>
        <dbReference type="Proteomes" id="UP000231279"/>
    </source>
</evidence>
<gene>
    <name evidence="1" type="ORF">CDL12_26814</name>
</gene>
<proteinExistence type="predicted"/>
<protein>
    <submittedName>
        <fullName evidence="1">Uncharacterized protein</fullName>
    </submittedName>
</protein>
<name>A0A2G9G6X5_9LAMI</name>
<dbReference type="AlphaFoldDB" id="A0A2G9G6X5"/>
<organism evidence="1 2">
    <name type="scientific">Handroanthus impetiginosus</name>
    <dbReference type="NCBI Taxonomy" id="429701"/>
    <lineage>
        <taxon>Eukaryota</taxon>
        <taxon>Viridiplantae</taxon>
        <taxon>Streptophyta</taxon>
        <taxon>Embryophyta</taxon>
        <taxon>Tracheophyta</taxon>
        <taxon>Spermatophyta</taxon>
        <taxon>Magnoliopsida</taxon>
        <taxon>eudicotyledons</taxon>
        <taxon>Gunneridae</taxon>
        <taxon>Pentapetalae</taxon>
        <taxon>asterids</taxon>
        <taxon>lamiids</taxon>
        <taxon>Lamiales</taxon>
        <taxon>Bignoniaceae</taxon>
        <taxon>Crescentiina</taxon>
        <taxon>Tabebuia alliance</taxon>
        <taxon>Handroanthus</taxon>
    </lineage>
</organism>
<dbReference type="Proteomes" id="UP000231279">
    <property type="component" value="Unassembled WGS sequence"/>
</dbReference>